<dbReference type="GO" id="GO:0005549">
    <property type="term" value="F:odorant binding"/>
    <property type="evidence" value="ECO:0007669"/>
    <property type="project" value="InterPro"/>
</dbReference>
<dbReference type="EnsemblMetazoa" id="XM_019907885.1">
    <property type="protein sequence ID" value="XP_019763444.1"/>
    <property type="gene ID" value="LOC109539843"/>
</dbReference>
<protein>
    <submittedName>
        <fullName evidence="1">Uncharacterized protein</fullName>
    </submittedName>
</protein>
<accession>A0AAR5PR00</accession>
<dbReference type="InterPro" id="IPR036728">
    <property type="entry name" value="PBP_GOBP_sf"/>
</dbReference>
<dbReference type="PANTHER" id="PTHR21364:SF2">
    <property type="entry name" value="GENERAL ODORANT-BINDING PROTEIN 19A"/>
    <property type="match status" value="1"/>
</dbReference>
<dbReference type="KEGG" id="dpa:109539843"/>
<organism evidence="1 2">
    <name type="scientific">Dendroctonus ponderosae</name>
    <name type="common">Mountain pine beetle</name>
    <dbReference type="NCBI Taxonomy" id="77166"/>
    <lineage>
        <taxon>Eukaryota</taxon>
        <taxon>Metazoa</taxon>
        <taxon>Ecdysozoa</taxon>
        <taxon>Arthropoda</taxon>
        <taxon>Hexapoda</taxon>
        <taxon>Insecta</taxon>
        <taxon>Pterygota</taxon>
        <taxon>Neoptera</taxon>
        <taxon>Endopterygota</taxon>
        <taxon>Coleoptera</taxon>
        <taxon>Polyphaga</taxon>
        <taxon>Cucujiformia</taxon>
        <taxon>Curculionidae</taxon>
        <taxon>Scolytinae</taxon>
        <taxon>Dendroctonus</taxon>
    </lineage>
</organism>
<dbReference type="Proteomes" id="UP000019118">
    <property type="component" value="Unassembled WGS sequence"/>
</dbReference>
<sequence length="145" mass="16981">MPSTFYKMHCLRVCLIVFFSICGFSSSLKITLPPELQEYVDDLHKLCLEKGGLTENDHQTYNINDKNEKMMCYMKCLMLESKWMKSGGEIDYDFIETQAYPEVRDLLLSALNKCRTIEEGADLCEKSYNFNKCMYEADPVNWFFV</sequence>
<dbReference type="PANTHER" id="PTHR21364">
    <property type="entry name" value="GENERAL ODORANT-BINDING PROTEIN 19A"/>
    <property type="match status" value="1"/>
</dbReference>
<name>A0AAR5PR00_DENPD</name>
<dbReference type="CDD" id="cd23992">
    <property type="entry name" value="PBP_GOBP"/>
    <property type="match status" value="1"/>
</dbReference>
<dbReference type="SMART" id="SM00708">
    <property type="entry name" value="PhBP"/>
    <property type="match status" value="1"/>
</dbReference>
<dbReference type="Pfam" id="PF01395">
    <property type="entry name" value="PBP_GOBP"/>
    <property type="match status" value="1"/>
</dbReference>
<dbReference type="AlphaFoldDB" id="A0AAR5PR00"/>
<dbReference type="InterPro" id="IPR006170">
    <property type="entry name" value="PBP/GOBP"/>
</dbReference>
<evidence type="ECO:0000313" key="2">
    <source>
        <dbReference type="Proteomes" id="UP000019118"/>
    </source>
</evidence>
<keyword evidence="2" id="KW-1185">Reference proteome</keyword>
<gene>
    <name evidence="1" type="primary">109539843</name>
</gene>
<reference evidence="1" key="2">
    <citation type="submission" date="2024-08" db="UniProtKB">
        <authorList>
            <consortium name="EnsemblMetazoa"/>
        </authorList>
    </citation>
    <scope>IDENTIFICATION</scope>
</reference>
<evidence type="ECO:0000313" key="1">
    <source>
        <dbReference type="EnsemblMetazoa" id="XP_019763444.1"/>
    </source>
</evidence>
<dbReference type="SUPFAM" id="SSF47565">
    <property type="entry name" value="Insect pheromone/odorant-binding proteins"/>
    <property type="match status" value="1"/>
</dbReference>
<proteinExistence type="predicted"/>
<dbReference type="Gene3D" id="1.10.238.20">
    <property type="entry name" value="Pheromone/general odorant binding protein domain"/>
    <property type="match status" value="1"/>
</dbReference>
<reference evidence="2" key="1">
    <citation type="journal article" date="2013" name="Genome Biol.">
        <title>Draft genome of the mountain pine beetle, Dendroctonus ponderosae Hopkins, a major forest pest.</title>
        <authorList>
            <person name="Keeling C.I."/>
            <person name="Yuen M.M."/>
            <person name="Liao N.Y."/>
            <person name="Docking T.R."/>
            <person name="Chan S.K."/>
            <person name="Taylor G.A."/>
            <person name="Palmquist D.L."/>
            <person name="Jackman S.D."/>
            <person name="Nguyen A."/>
            <person name="Li M."/>
            <person name="Henderson H."/>
            <person name="Janes J.K."/>
            <person name="Zhao Y."/>
            <person name="Pandoh P."/>
            <person name="Moore R."/>
            <person name="Sperling F.A."/>
            <person name="Huber D.P."/>
            <person name="Birol I."/>
            <person name="Jones S.J."/>
            <person name="Bohlmann J."/>
        </authorList>
    </citation>
    <scope>NUCLEOTIDE SEQUENCE</scope>
</reference>